<sequence length="55" mass="6347">MKRIERKVHEVGAVRSHLFVEGFTAASFHVLTHAAVLYMVRKKRATDLNTRQSPR</sequence>
<protein>
    <submittedName>
        <fullName evidence="1">Uncharacterized protein</fullName>
    </submittedName>
</protein>
<dbReference type="EMBL" id="KY774314">
    <property type="protein sequence ID" value="ART30441.1"/>
    <property type="molecule type" value="Genomic_DNA"/>
</dbReference>
<accession>A0A1Y0AZ81</accession>
<organism evidence="1">
    <name type="scientific">Utricularia reniformis</name>
    <dbReference type="NCBI Taxonomy" id="192314"/>
    <lineage>
        <taxon>Eukaryota</taxon>
        <taxon>Viridiplantae</taxon>
        <taxon>Streptophyta</taxon>
        <taxon>Embryophyta</taxon>
        <taxon>Tracheophyta</taxon>
        <taxon>Spermatophyta</taxon>
        <taxon>Magnoliopsida</taxon>
        <taxon>eudicotyledons</taxon>
        <taxon>Gunneridae</taxon>
        <taxon>Pentapetalae</taxon>
        <taxon>asterids</taxon>
        <taxon>lamiids</taxon>
        <taxon>Lamiales</taxon>
        <taxon>Lentibulariaceae</taxon>
        <taxon>Utricularia</taxon>
    </lineage>
</organism>
<proteinExistence type="predicted"/>
<evidence type="ECO:0000313" key="1">
    <source>
        <dbReference type="EMBL" id="ART30441.1"/>
    </source>
</evidence>
<reference evidence="1" key="1">
    <citation type="submission" date="2017-03" db="EMBL/GenBank/DDBJ databases">
        <title>The mitochondrial genome of the carnivorous plant Utricularia reniformis (Lentibulariaceae): structure, comparative analysis and evolutionary landmarks.</title>
        <authorList>
            <person name="Silva S.R."/>
            <person name="Alvarenga D.O."/>
            <person name="Michael T.P."/>
            <person name="Miranda V.F.O."/>
            <person name="Varani A.M."/>
        </authorList>
    </citation>
    <scope>NUCLEOTIDE SEQUENCE</scope>
</reference>
<gene>
    <name evidence="1" type="ORF">AEK19_MT2232</name>
</gene>
<dbReference type="AlphaFoldDB" id="A0A1Y0AZ81"/>
<geneLocation type="mitochondrion" evidence="1"/>
<keyword evidence="1" id="KW-0496">Mitochondrion</keyword>
<name>A0A1Y0AZ81_9LAMI</name>